<evidence type="ECO:0000313" key="2">
    <source>
        <dbReference type="Proteomes" id="UP000591131"/>
    </source>
</evidence>
<gene>
    <name evidence="1" type="ORF">FOL47_006446</name>
</gene>
<dbReference type="GO" id="GO:0015631">
    <property type="term" value="F:tubulin binding"/>
    <property type="evidence" value="ECO:0007669"/>
    <property type="project" value="TreeGrafter"/>
</dbReference>
<comment type="caution">
    <text evidence="1">The sequence shown here is derived from an EMBL/GenBank/DDBJ whole genome shotgun (WGS) entry which is preliminary data.</text>
</comment>
<dbReference type="GO" id="GO:0005929">
    <property type="term" value="C:cilium"/>
    <property type="evidence" value="ECO:0007669"/>
    <property type="project" value="TreeGrafter"/>
</dbReference>
<dbReference type="EMBL" id="JAAPAO010000036">
    <property type="protein sequence ID" value="KAF4676290.1"/>
    <property type="molecule type" value="Genomic_DNA"/>
</dbReference>
<reference evidence="1 2" key="1">
    <citation type="submission" date="2020-04" db="EMBL/GenBank/DDBJ databases">
        <title>Perkinsus chesapeaki whole genome sequence.</title>
        <authorList>
            <person name="Bogema D.R."/>
        </authorList>
    </citation>
    <scope>NUCLEOTIDE SEQUENCE [LARGE SCALE GENOMIC DNA]</scope>
    <source>
        <strain evidence="1">ATCC PRA-425</strain>
    </source>
</reference>
<dbReference type="PANTHER" id="PTHR46348:SF1">
    <property type="entry name" value="DELETED IN LUNG AND ESOPHAGEAL CANCER PROTEIN 1"/>
    <property type="match status" value="1"/>
</dbReference>
<accession>A0A7J6MYM3</accession>
<evidence type="ECO:0000313" key="1">
    <source>
        <dbReference type="EMBL" id="KAF4676290.1"/>
    </source>
</evidence>
<protein>
    <submittedName>
        <fullName evidence="1">Uncharacterized protein</fullName>
    </submittedName>
</protein>
<proteinExistence type="predicted"/>
<organism evidence="1 2">
    <name type="scientific">Perkinsus chesapeaki</name>
    <name type="common">Clam parasite</name>
    <name type="synonym">Perkinsus andrewsi</name>
    <dbReference type="NCBI Taxonomy" id="330153"/>
    <lineage>
        <taxon>Eukaryota</taxon>
        <taxon>Sar</taxon>
        <taxon>Alveolata</taxon>
        <taxon>Perkinsozoa</taxon>
        <taxon>Perkinsea</taxon>
        <taxon>Perkinsida</taxon>
        <taxon>Perkinsidae</taxon>
        <taxon>Perkinsus</taxon>
    </lineage>
</organism>
<dbReference type="Proteomes" id="UP000591131">
    <property type="component" value="Unassembled WGS sequence"/>
</dbReference>
<dbReference type="InterPro" id="IPR033304">
    <property type="entry name" value="DLEC1"/>
</dbReference>
<dbReference type="AlphaFoldDB" id="A0A7J6MYM3"/>
<keyword evidence="2" id="KW-1185">Reference proteome</keyword>
<dbReference type="GO" id="GO:0008285">
    <property type="term" value="P:negative regulation of cell population proliferation"/>
    <property type="evidence" value="ECO:0007669"/>
    <property type="project" value="InterPro"/>
</dbReference>
<dbReference type="OrthoDB" id="437542at2759"/>
<name>A0A7J6MYM3_PERCH</name>
<dbReference type="GO" id="GO:0005737">
    <property type="term" value="C:cytoplasm"/>
    <property type="evidence" value="ECO:0007669"/>
    <property type="project" value="TreeGrafter"/>
</dbReference>
<sequence>MPTTRLLRESIKEKILEGAHGYCVFSKAAILDFGVIRAHSEVSMEVEVHNPTARRSLVRMVADNCEETLEAQKANDQECFQRLAACSVADIEKMNPDDMLKYKTGATEEIDFSYLEKEDHRVTATFNTCARCECTAEASRSVQAGSSLYVTPQVALVEPGDTFLHLRPFGWWQKKNGEETLVQSIEVEAEVNPVMLSTKQLAWDKAYAGVESDPQTIVLHNPTDLPTSFEWSPSGGGRQKATVTGNIHGEIPWTDSSSVTIVPKDSLVKADKAPQLASRTYEPTSKSLLSSAKLICPDAIYNDIIEISATAFGPSIEMTVIGAEDVMQGGDGPHDKVELNFSSVSLLTEKRLLLEVKNTSGIAMALKTNVVKYRKLELPVPTSREELSPASDSCPRMLLDDVHERAKPRGMPPTFPRDGLLQAGMDLYSVIISPACTTLHPFATTNIECNVRSTVAFELSDELSLRIDKMPEFRVPLICHFKGCPLSIPPRQVAVDDEASPKLLDMSQLAFKQGTSLRNLLIKNDSNCAVRLTWHASTTEAIERHIGRHTLVAGERGVSSTGQAKPADQLVDSQDIFPIVVNPPELLIPARGCSRFIITMQGGRMGIQKYRLVGTGIYHVESADSVREREEAERHRQSMKRLIELTAEEEVRRLGPDFTANQTDGDSGDAELGLEGSSYTLQWAQASAFINGMDAGSITVDISAEVIRPTLQVDKKADKDGRKRFQFFHHPNVGGEPDRPWGTVPSPRAYRLHNRIYRRSVCYSNTSKTPIVCRFRCATTSGPPGCEYFRIRLIDVRRTRPRWSGDSDSSSSEFYKIWPQESATVTVEFIPPDLEDLRLHLERPALEKRIEEITEKWKPVVNVVGSLTVEYPGDDDALTPTCEEHVELVGVCTLPDLSLDIVEEYHNEPPLVISPDVYCSPFKVPPIVVDFGIRNVHSIVENVRELVLSAKNFVPCMWKMERLSSDTLKQGLSGKSRLSMAEQEILRSADDSSVFSIHPATEGIVYGPSVPFRKLPLAAKCVGESLMPRARNHADSAKYEPQRIRISFMPKDAIFYRSVFRIECLHGGRTGDVVLQGCGSFDEQDDLRVDAGKKPFPA</sequence>
<dbReference type="PANTHER" id="PTHR46348">
    <property type="entry name" value="DELETED IN LUNG AND ESOPHAGEAL CANCER PROTEIN 1"/>
    <property type="match status" value="1"/>
</dbReference>